<accession>A0A4S8P848</accession>
<dbReference type="PANTHER" id="PTHR46438:SF11">
    <property type="entry name" value="LIPASE-RELATED"/>
    <property type="match status" value="1"/>
</dbReference>
<gene>
    <name evidence="2" type="ORF">E9998_17780</name>
</gene>
<evidence type="ECO:0000259" key="1">
    <source>
        <dbReference type="Pfam" id="PF00561"/>
    </source>
</evidence>
<dbReference type="OrthoDB" id="9802489at2"/>
<dbReference type="EMBL" id="STGX01000014">
    <property type="protein sequence ID" value="THV26413.1"/>
    <property type="molecule type" value="Genomic_DNA"/>
</dbReference>
<sequence length="320" mass="35245">MNPEPRPNTRRWPRRTAISAATALALLAAFVLGAAYLWRPSASDYDSVYLDQVATRYADTDLARFHYTVTGSGSPIVLIAGGALWQYSWRNTIPALAEHHTVYAVDLPGQGYTEVLQEDFAYDLPAMADAIETFLDAVGLDKTALVGHSWGGAWSLYFAETRPDRVTRLALLDAPALDVEHADQIKPFEIPILGSAVANLTTRDLFADSLKSAFVHDDRVTDEMVDETWAWFSRPGQRDAFVALAHGMDYRLTDALLHQVSAPALVLWGGDDEWLPAAQAQDLAGRLPHADAVILEGCGHNVHEDCPELAIPLIDEYFED</sequence>
<dbReference type="SUPFAM" id="SSF53474">
    <property type="entry name" value="alpha/beta-Hydrolases"/>
    <property type="match status" value="1"/>
</dbReference>
<name>A0A4S8P848_9ACTN</name>
<evidence type="ECO:0000313" key="2">
    <source>
        <dbReference type="EMBL" id="THV26413.1"/>
    </source>
</evidence>
<proteinExistence type="predicted"/>
<dbReference type="PANTHER" id="PTHR46438">
    <property type="entry name" value="ALPHA/BETA-HYDROLASES SUPERFAMILY PROTEIN"/>
    <property type="match status" value="1"/>
</dbReference>
<organism evidence="2 3">
    <name type="scientific">Glycomyces paridis</name>
    <dbReference type="NCBI Taxonomy" id="2126555"/>
    <lineage>
        <taxon>Bacteria</taxon>
        <taxon>Bacillati</taxon>
        <taxon>Actinomycetota</taxon>
        <taxon>Actinomycetes</taxon>
        <taxon>Glycomycetales</taxon>
        <taxon>Glycomycetaceae</taxon>
        <taxon>Glycomyces</taxon>
    </lineage>
</organism>
<reference evidence="2 3" key="1">
    <citation type="journal article" date="2018" name="Int. J. Syst. Evol. Microbiol.">
        <title>Glycomyces paridis sp. nov., isolated from the medicinal plant Paris polyphylla.</title>
        <authorList>
            <person name="Fang X.M."/>
            <person name="Bai J.L."/>
            <person name="Su J."/>
            <person name="Zhao L.L."/>
            <person name="Liu H.Y."/>
            <person name="Ma B.P."/>
            <person name="Zhang Y.Q."/>
            <person name="Yu L.Y."/>
        </authorList>
    </citation>
    <scope>NUCLEOTIDE SEQUENCE [LARGE SCALE GENOMIC DNA]</scope>
    <source>
        <strain evidence="2 3">CPCC 204357</strain>
    </source>
</reference>
<dbReference type="GO" id="GO:0016787">
    <property type="term" value="F:hydrolase activity"/>
    <property type="evidence" value="ECO:0007669"/>
    <property type="project" value="UniProtKB-KW"/>
</dbReference>
<dbReference type="AlphaFoldDB" id="A0A4S8P848"/>
<dbReference type="PRINTS" id="PR00111">
    <property type="entry name" value="ABHYDROLASE"/>
</dbReference>
<dbReference type="RefSeq" id="WP_136531042.1">
    <property type="nucleotide sequence ID" value="NZ_STGX01000014.1"/>
</dbReference>
<feature type="domain" description="AB hydrolase-1" evidence="1">
    <location>
        <begin position="75"/>
        <end position="305"/>
    </location>
</feature>
<dbReference type="InterPro" id="IPR000073">
    <property type="entry name" value="AB_hydrolase_1"/>
</dbReference>
<keyword evidence="2" id="KW-0378">Hydrolase</keyword>
<keyword evidence="3" id="KW-1185">Reference proteome</keyword>
<dbReference type="Proteomes" id="UP000305792">
    <property type="component" value="Unassembled WGS sequence"/>
</dbReference>
<dbReference type="InterPro" id="IPR029058">
    <property type="entry name" value="AB_hydrolase_fold"/>
</dbReference>
<dbReference type="Pfam" id="PF00561">
    <property type="entry name" value="Abhydrolase_1"/>
    <property type="match status" value="1"/>
</dbReference>
<dbReference type="Gene3D" id="3.40.50.1820">
    <property type="entry name" value="alpha/beta hydrolase"/>
    <property type="match status" value="1"/>
</dbReference>
<protein>
    <submittedName>
        <fullName evidence="2">Alpha/beta fold hydrolase</fullName>
    </submittedName>
</protein>
<comment type="caution">
    <text evidence="2">The sequence shown here is derived from an EMBL/GenBank/DDBJ whole genome shotgun (WGS) entry which is preliminary data.</text>
</comment>
<evidence type="ECO:0000313" key="3">
    <source>
        <dbReference type="Proteomes" id="UP000305792"/>
    </source>
</evidence>